<dbReference type="AlphaFoldDB" id="A0A2J5I0X2"/>
<dbReference type="EMBL" id="KZ559519">
    <property type="protein sequence ID" value="PLN83440.1"/>
    <property type="molecule type" value="Genomic_DNA"/>
</dbReference>
<keyword evidence="1" id="KW-0472">Membrane</keyword>
<dbReference type="Proteomes" id="UP000235023">
    <property type="component" value="Unassembled WGS sequence"/>
</dbReference>
<feature type="transmembrane region" description="Helical" evidence="1">
    <location>
        <begin position="165"/>
        <end position="187"/>
    </location>
</feature>
<keyword evidence="3" id="KW-1185">Reference proteome</keyword>
<protein>
    <submittedName>
        <fullName evidence="2">Uncharacterized protein</fullName>
    </submittedName>
</protein>
<reference evidence="3" key="1">
    <citation type="submission" date="2017-12" db="EMBL/GenBank/DDBJ databases">
        <authorList>
            <consortium name="DOE Joint Genome Institute"/>
            <person name="Mondo S.J."/>
            <person name="Kjaerbolling I."/>
            <person name="Vesth T.C."/>
            <person name="Frisvad J.C."/>
            <person name="Nybo J.L."/>
            <person name="Theobald S."/>
            <person name="Kuo A."/>
            <person name="Bowyer P."/>
            <person name="Matsuda Y."/>
            <person name="Lyhne E.K."/>
            <person name="Kogle M.E."/>
            <person name="Clum A."/>
            <person name="Lipzen A."/>
            <person name="Salamov A."/>
            <person name="Ngan C.Y."/>
            <person name="Daum C."/>
            <person name="Chiniquy J."/>
            <person name="Barry K."/>
            <person name="LaButti K."/>
            <person name="Haridas S."/>
            <person name="Simmons B.A."/>
            <person name="Magnuson J.K."/>
            <person name="Mortensen U.H."/>
            <person name="Larsen T.O."/>
            <person name="Grigoriev I.V."/>
            <person name="Baker S.E."/>
            <person name="Andersen M.R."/>
            <person name="Nordberg H.P."/>
            <person name="Cantor M.N."/>
            <person name="Hua S.X."/>
        </authorList>
    </citation>
    <scope>NUCLEOTIDE SEQUENCE [LARGE SCALE GENOMIC DNA]</scope>
    <source>
        <strain evidence="3">IBT 19404</strain>
    </source>
</reference>
<proteinExistence type="predicted"/>
<gene>
    <name evidence="2" type="ORF">BDW42DRAFT_65891</name>
</gene>
<organism evidence="2 3">
    <name type="scientific">Aspergillus taichungensis</name>
    <dbReference type="NCBI Taxonomy" id="482145"/>
    <lineage>
        <taxon>Eukaryota</taxon>
        <taxon>Fungi</taxon>
        <taxon>Dikarya</taxon>
        <taxon>Ascomycota</taxon>
        <taxon>Pezizomycotina</taxon>
        <taxon>Eurotiomycetes</taxon>
        <taxon>Eurotiomycetidae</taxon>
        <taxon>Eurotiales</taxon>
        <taxon>Aspergillaceae</taxon>
        <taxon>Aspergillus</taxon>
        <taxon>Aspergillus subgen. Circumdati</taxon>
    </lineage>
</organism>
<evidence type="ECO:0000313" key="2">
    <source>
        <dbReference type="EMBL" id="PLN83440.1"/>
    </source>
</evidence>
<keyword evidence="1" id="KW-1133">Transmembrane helix</keyword>
<feature type="transmembrane region" description="Helical" evidence="1">
    <location>
        <begin position="97"/>
        <end position="120"/>
    </location>
</feature>
<feature type="transmembrane region" description="Helical" evidence="1">
    <location>
        <begin position="132"/>
        <end position="153"/>
    </location>
</feature>
<dbReference type="OrthoDB" id="3254104at2759"/>
<feature type="transmembrane region" description="Helical" evidence="1">
    <location>
        <begin position="65"/>
        <end position="85"/>
    </location>
</feature>
<sequence>MSALYNIDQPKGYQMTSPSYTSVWGQNTSGLSSPVYPGSACLPQGYPTEYRVAIESGPSQRPWQFLADVSSYLLLVGYLVLPLSFNDSKYNEHIDRTGTAVAAAVFIGAGYALSIMLLAAQFRDRDYMIYSLILPQIPTNLLGVLNALLNIFIRDLLPLHSREVAAIALPSAVAFFCTLAALSIHALTSIKITRRSTPDRETVLLTEEELQRQQLLRLLQDKSGKRASKGVHSTFKVKLSGA</sequence>
<name>A0A2J5I0X2_9EURO</name>
<evidence type="ECO:0000313" key="3">
    <source>
        <dbReference type="Proteomes" id="UP000235023"/>
    </source>
</evidence>
<keyword evidence="1" id="KW-0812">Transmembrane</keyword>
<evidence type="ECO:0000256" key="1">
    <source>
        <dbReference type="SAM" id="Phobius"/>
    </source>
</evidence>
<accession>A0A2J5I0X2</accession>